<dbReference type="InterPro" id="IPR050131">
    <property type="entry name" value="Peptidase_S8_subtilisin-like"/>
</dbReference>
<dbReference type="Pfam" id="PF00395">
    <property type="entry name" value="SLH"/>
    <property type="match status" value="3"/>
</dbReference>
<feature type="domain" description="SLH" evidence="8">
    <location>
        <begin position="512"/>
        <end position="575"/>
    </location>
</feature>
<dbReference type="PANTHER" id="PTHR43806:SF11">
    <property type="entry name" value="CEREVISIN-RELATED"/>
    <property type="match status" value="1"/>
</dbReference>
<sequence length="629" mass="68624">MKKFLATIAVLFTLIFTMQIQAMAQESKEIYLISGGNQTELIDYMDHRGMHIEKKYPSFDIVSVSLTAAELEELKNEFQGIVIQHNRTYEKNAEKDLASSALINTTRASTAPYTGRGVKVAVLDSGIDINHRDLQVKGGYCPLKMECAIGVPYDDDNGHGTHVAGIIAALANQTGIVGIAPSVDLYSIKALNSFGVGSTYSLIDGIDWAIKQKIDILNLSITTEKDDPALEKALQNAYTRGMLIVGSGGNNGDQADSTVMYPAKYDSVIAVAAVRSDLTKLRKSAAGPEIEIAAPGEFIFSTYPMKWDFEDEKADGYMRLSGTSMATAHVTGILALYKERFPEMKNSELRQILARTAKDLGTTGRDDVFGHGLVQYRQSFENTIDFIEQVEPGKLTLQYSGDKEVEIKGGNVLHHTGGKWEIYGVAGNLEVLATTKNGQSTPWMEKKIFQLQSPEFTDVNNSQRFAGSIGFLTINGQLKGFPDGTIRPYENITRAEAAAIIGRALDYPERASAVAFKDVSPTSFAGGYIQALKEAGVISGFKDGTFKPNQKVTRGEMAILISKAFKLKSDGVNRFTDSHPSTASYNAINALVSAKITNGYTDGTFKPNDQMSRADFAVFLARVQEDAFK</sequence>
<evidence type="ECO:0000256" key="7">
    <source>
        <dbReference type="SAM" id="SignalP"/>
    </source>
</evidence>
<dbReference type="RefSeq" id="WP_381447056.1">
    <property type="nucleotide sequence ID" value="NZ_JBHSNP010000029.1"/>
</dbReference>
<evidence type="ECO:0000256" key="6">
    <source>
        <dbReference type="PROSITE-ProRule" id="PRU01240"/>
    </source>
</evidence>
<keyword evidence="3" id="KW-0479">Metal-binding</keyword>
<feature type="active site" description="Charge relay system" evidence="6">
    <location>
        <position position="159"/>
    </location>
</feature>
<dbReference type="PROSITE" id="PS51272">
    <property type="entry name" value="SLH"/>
    <property type="match status" value="3"/>
</dbReference>
<evidence type="ECO:0000256" key="4">
    <source>
        <dbReference type="ARBA" id="ARBA00022801"/>
    </source>
</evidence>
<dbReference type="InterPro" id="IPR034202">
    <property type="entry name" value="Subtilisin_Carlsberg-like"/>
</dbReference>
<dbReference type="CDD" id="cd07477">
    <property type="entry name" value="Peptidases_S8_Subtilisin_subset"/>
    <property type="match status" value="1"/>
</dbReference>
<gene>
    <name evidence="9" type="ORF">ACFPTP_16475</name>
</gene>
<comment type="caution">
    <text evidence="9">The sequence shown here is derived from an EMBL/GenBank/DDBJ whole genome shotgun (WGS) entry which is preliminary data.</text>
</comment>
<dbReference type="SUPFAM" id="SSF52743">
    <property type="entry name" value="Subtilisin-like"/>
    <property type="match status" value="1"/>
</dbReference>
<dbReference type="InterPro" id="IPR036852">
    <property type="entry name" value="Peptidase_S8/S53_dom_sf"/>
</dbReference>
<keyword evidence="2 6" id="KW-0645">Protease</keyword>
<dbReference type="PROSITE" id="PS51892">
    <property type="entry name" value="SUBTILASE"/>
    <property type="match status" value="1"/>
</dbReference>
<evidence type="ECO:0000313" key="10">
    <source>
        <dbReference type="Proteomes" id="UP001596071"/>
    </source>
</evidence>
<evidence type="ECO:0000256" key="1">
    <source>
        <dbReference type="ARBA" id="ARBA00011073"/>
    </source>
</evidence>
<dbReference type="InterPro" id="IPR023827">
    <property type="entry name" value="Peptidase_S8_Asp-AS"/>
</dbReference>
<feature type="active site" description="Charge relay system" evidence="6">
    <location>
        <position position="124"/>
    </location>
</feature>
<name>A0ABW0U2K7_9BACL</name>
<feature type="chain" id="PRO_5046714052" evidence="7">
    <location>
        <begin position="25"/>
        <end position="629"/>
    </location>
</feature>
<keyword evidence="5 6" id="KW-0720">Serine protease</keyword>
<dbReference type="PRINTS" id="PR00723">
    <property type="entry name" value="SUBTILISIN"/>
</dbReference>
<evidence type="ECO:0000256" key="3">
    <source>
        <dbReference type="ARBA" id="ARBA00022723"/>
    </source>
</evidence>
<proteinExistence type="inferred from homology"/>
<feature type="active site" description="Charge relay system" evidence="6">
    <location>
        <position position="324"/>
    </location>
</feature>
<dbReference type="InterPro" id="IPR001119">
    <property type="entry name" value="SLH_dom"/>
</dbReference>
<keyword evidence="10" id="KW-1185">Reference proteome</keyword>
<evidence type="ECO:0000256" key="2">
    <source>
        <dbReference type="ARBA" id="ARBA00022670"/>
    </source>
</evidence>
<evidence type="ECO:0000256" key="5">
    <source>
        <dbReference type="ARBA" id="ARBA00022825"/>
    </source>
</evidence>
<dbReference type="EMBL" id="JBHSNP010000029">
    <property type="protein sequence ID" value="MFC5604833.1"/>
    <property type="molecule type" value="Genomic_DNA"/>
</dbReference>
<comment type="similarity">
    <text evidence="1 6">Belongs to the peptidase S8 family.</text>
</comment>
<dbReference type="Proteomes" id="UP001596071">
    <property type="component" value="Unassembled WGS sequence"/>
</dbReference>
<dbReference type="Pfam" id="PF00082">
    <property type="entry name" value="Peptidase_S8"/>
    <property type="match status" value="1"/>
</dbReference>
<dbReference type="Gene3D" id="3.40.50.200">
    <property type="entry name" value="Peptidase S8/S53 domain"/>
    <property type="match status" value="1"/>
</dbReference>
<dbReference type="InterPro" id="IPR000209">
    <property type="entry name" value="Peptidase_S8/S53_dom"/>
</dbReference>
<feature type="signal peptide" evidence="7">
    <location>
        <begin position="1"/>
        <end position="24"/>
    </location>
</feature>
<evidence type="ECO:0000313" key="9">
    <source>
        <dbReference type="EMBL" id="MFC5604833.1"/>
    </source>
</evidence>
<dbReference type="PROSITE" id="PS00136">
    <property type="entry name" value="SUBTILASE_ASP"/>
    <property type="match status" value="1"/>
</dbReference>
<protein>
    <submittedName>
        <fullName evidence="9">S8 family serine peptidase</fullName>
    </submittedName>
</protein>
<dbReference type="InterPro" id="IPR015500">
    <property type="entry name" value="Peptidase_S8_subtilisin-rel"/>
</dbReference>
<evidence type="ECO:0000259" key="8">
    <source>
        <dbReference type="PROSITE" id="PS51272"/>
    </source>
</evidence>
<feature type="domain" description="SLH" evidence="8">
    <location>
        <begin position="576"/>
        <end position="629"/>
    </location>
</feature>
<dbReference type="InterPro" id="IPR022398">
    <property type="entry name" value="Peptidase_S8_His-AS"/>
</dbReference>
<keyword evidence="7" id="KW-0732">Signal</keyword>
<organism evidence="9 10">
    <name type="scientific">Sporosarcina koreensis</name>
    <dbReference type="NCBI Taxonomy" id="334735"/>
    <lineage>
        <taxon>Bacteria</taxon>
        <taxon>Bacillati</taxon>
        <taxon>Bacillota</taxon>
        <taxon>Bacilli</taxon>
        <taxon>Bacillales</taxon>
        <taxon>Caryophanaceae</taxon>
        <taxon>Sporosarcina</taxon>
    </lineage>
</organism>
<reference evidence="10" key="1">
    <citation type="journal article" date="2019" name="Int. J. Syst. Evol. Microbiol.">
        <title>The Global Catalogue of Microorganisms (GCM) 10K type strain sequencing project: providing services to taxonomists for standard genome sequencing and annotation.</title>
        <authorList>
            <consortium name="The Broad Institute Genomics Platform"/>
            <consortium name="The Broad Institute Genome Sequencing Center for Infectious Disease"/>
            <person name="Wu L."/>
            <person name="Ma J."/>
        </authorList>
    </citation>
    <scope>NUCLEOTIDE SEQUENCE [LARGE SCALE GENOMIC DNA]</scope>
    <source>
        <strain evidence="10">KACC 11299</strain>
    </source>
</reference>
<accession>A0ABW0U2K7</accession>
<keyword evidence="4 6" id="KW-0378">Hydrolase</keyword>
<dbReference type="PANTHER" id="PTHR43806">
    <property type="entry name" value="PEPTIDASE S8"/>
    <property type="match status" value="1"/>
</dbReference>
<feature type="domain" description="SLH" evidence="8">
    <location>
        <begin position="452"/>
        <end position="511"/>
    </location>
</feature>
<dbReference type="PROSITE" id="PS00137">
    <property type="entry name" value="SUBTILASE_HIS"/>
    <property type="match status" value="1"/>
</dbReference>